<dbReference type="PANTHER" id="PTHR18849:SF0">
    <property type="entry name" value="CILIA- AND FLAGELLA-ASSOCIATED PROTEIN 410-RELATED"/>
    <property type="match status" value="1"/>
</dbReference>
<dbReference type="InterPro" id="IPR001611">
    <property type="entry name" value="Leu-rich_rpt"/>
</dbReference>
<dbReference type="InterPro" id="IPR032675">
    <property type="entry name" value="LRR_dom_sf"/>
</dbReference>
<dbReference type="InterPro" id="IPR000938">
    <property type="entry name" value="CAP-Gly_domain"/>
</dbReference>
<accession>X1Z9S7</accession>
<dbReference type="InterPro" id="IPR036859">
    <property type="entry name" value="CAP-Gly_dom_sf"/>
</dbReference>
<evidence type="ECO:0000256" key="1">
    <source>
        <dbReference type="ARBA" id="ARBA00015004"/>
    </source>
</evidence>
<dbReference type="Pfam" id="PF01302">
    <property type="entry name" value="CAP_GLY"/>
    <property type="match status" value="1"/>
</dbReference>
<proteinExistence type="predicted"/>
<protein>
    <recommendedName>
        <fullName evidence="1">Tubulin-specific chaperone E</fullName>
    </recommendedName>
    <alternativeName>
        <fullName evidence="4">Tubulin-folding cofactor E</fullName>
    </alternativeName>
</protein>
<keyword evidence="7" id="KW-1185">Reference proteome</keyword>
<reference evidence="7" key="2">
    <citation type="journal article" date="2013" name="Nature">
        <title>Insights into bilaterian evolution from three spiralian genomes.</title>
        <authorList>
            <person name="Simakov O."/>
            <person name="Marletaz F."/>
            <person name="Cho S.J."/>
            <person name="Edsinger-Gonzales E."/>
            <person name="Havlak P."/>
            <person name="Hellsten U."/>
            <person name="Kuo D.H."/>
            <person name="Larsson T."/>
            <person name="Lv J."/>
            <person name="Arendt D."/>
            <person name="Savage R."/>
            <person name="Osoegawa K."/>
            <person name="de Jong P."/>
            <person name="Grimwood J."/>
            <person name="Chapman J.A."/>
            <person name="Shapiro H."/>
            <person name="Aerts A."/>
            <person name="Otillar R.P."/>
            <person name="Terry A.Y."/>
            <person name="Boore J.L."/>
            <person name="Grigoriev I.V."/>
            <person name="Lindberg D.R."/>
            <person name="Seaver E.C."/>
            <person name="Weisblat D.A."/>
            <person name="Putnam N.H."/>
            <person name="Rokhsar D.S."/>
        </authorList>
    </citation>
    <scope>NUCLEOTIDE SEQUENCE</scope>
    <source>
        <strain evidence="7">I ESC-2004</strain>
    </source>
</reference>
<dbReference type="EMBL" id="AMQN01013776">
    <property type="status" value="NOT_ANNOTATED_CDS"/>
    <property type="molecule type" value="Genomic_DNA"/>
</dbReference>
<dbReference type="AlphaFoldDB" id="X1Z9S7"/>
<evidence type="ECO:0000259" key="5">
    <source>
        <dbReference type="PROSITE" id="PS50245"/>
    </source>
</evidence>
<reference evidence="6" key="3">
    <citation type="submission" date="2015-06" db="UniProtKB">
        <authorList>
            <consortium name="EnsemblMetazoa"/>
        </authorList>
    </citation>
    <scope>IDENTIFICATION</scope>
</reference>
<evidence type="ECO:0000313" key="6">
    <source>
        <dbReference type="EnsemblMetazoa" id="CapteP163437"/>
    </source>
</evidence>
<name>X1Z9S7_CAPTE</name>
<evidence type="ECO:0000256" key="3">
    <source>
        <dbReference type="ARBA" id="ARBA00022737"/>
    </source>
</evidence>
<organism evidence="6 7">
    <name type="scientific">Capitella teleta</name>
    <name type="common">Polychaete worm</name>
    <dbReference type="NCBI Taxonomy" id="283909"/>
    <lineage>
        <taxon>Eukaryota</taxon>
        <taxon>Metazoa</taxon>
        <taxon>Spiralia</taxon>
        <taxon>Lophotrochozoa</taxon>
        <taxon>Annelida</taxon>
        <taxon>Polychaeta</taxon>
        <taxon>Sedentaria</taxon>
        <taxon>Scolecida</taxon>
        <taxon>Capitellidae</taxon>
        <taxon>Capitella</taxon>
    </lineage>
</organism>
<dbReference type="SUPFAM" id="SSF52047">
    <property type="entry name" value="RNI-like"/>
    <property type="match status" value="1"/>
</dbReference>
<evidence type="ECO:0000256" key="4">
    <source>
        <dbReference type="ARBA" id="ARBA00030180"/>
    </source>
</evidence>
<dbReference type="PROSITE" id="PS50245">
    <property type="entry name" value="CAP_GLY_2"/>
    <property type="match status" value="1"/>
</dbReference>
<dbReference type="Gene3D" id="3.80.10.10">
    <property type="entry name" value="Ribonuclease Inhibitor"/>
    <property type="match status" value="2"/>
</dbReference>
<dbReference type="GO" id="GO:0007010">
    <property type="term" value="P:cytoskeleton organization"/>
    <property type="evidence" value="ECO:0007669"/>
    <property type="project" value="TreeGrafter"/>
</dbReference>
<dbReference type="OMA" id="NENSTFA"/>
<reference evidence="7" key="1">
    <citation type="submission" date="2012-12" db="EMBL/GenBank/DDBJ databases">
        <authorList>
            <person name="Hellsten U."/>
            <person name="Grimwood J."/>
            <person name="Chapman J.A."/>
            <person name="Shapiro H."/>
            <person name="Aerts A."/>
            <person name="Otillar R.P."/>
            <person name="Terry A.Y."/>
            <person name="Boore J.L."/>
            <person name="Simakov O."/>
            <person name="Marletaz F."/>
            <person name="Cho S.-J."/>
            <person name="Edsinger-Gonzales E."/>
            <person name="Havlak P."/>
            <person name="Kuo D.-H."/>
            <person name="Larsson T."/>
            <person name="Lv J."/>
            <person name="Arendt D."/>
            <person name="Savage R."/>
            <person name="Osoegawa K."/>
            <person name="de Jong P."/>
            <person name="Lindberg D.R."/>
            <person name="Seaver E.C."/>
            <person name="Weisblat D.A."/>
            <person name="Putnam N.H."/>
            <person name="Grigoriev I.V."/>
            <person name="Rokhsar D.S."/>
        </authorList>
    </citation>
    <scope>NUCLEOTIDE SEQUENCE</scope>
    <source>
        <strain evidence="7">I ESC-2004</strain>
    </source>
</reference>
<dbReference type="SUPFAM" id="SSF74924">
    <property type="entry name" value="Cap-Gly domain"/>
    <property type="match status" value="1"/>
</dbReference>
<dbReference type="SMART" id="SM01052">
    <property type="entry name" value="CAP_GLY"/>
    <property type="match status" value="1"/>
</dbReference>
<dbReference type="HOGENOM" id="CLU_017716_5_1_1"/>
<dbReference type="EnsemblMetazoa" id="CapteT163437">
    <property type="protein sequence ID" value="CapteP163437"/>
    <property type="gene ID" value="CapteG163437"/>
</dbReference>
<dbReference type="PANTHER" id="PTHR18849">
    <property type="entry name" value="LEUCINE RICH REPEAT PROTEIN"/>
    <property type="match status" value="1"/>
</dbReference>
<keyword evidence="2" id="KW-0433">Leucine-rich repeat</keyword>
<dbReference type="Proteomes" id="UP000014760">
    <property type="component" value="Unassembled WGS sequence"/>
</dbReference>
<dbReference type="PROSITE" id="PS51450">
    <property type="entry name" value="LRR"/>
    <property type="match status" value="2"/>
</dbReference>
<evidence type="ECO:0000256" key="2">
    <source>
        <dbReference type="ARBA" id="ARBA00022614"/>
    </source>
</evidence>
<evidence type="ECO:0000313" key="7">
    <source>
        <dbReference type="Proteomes" id="UP000014760"/>
    </source>
</evidence>
<keyword evidence="3" id="KW-0677">Repeat</keyword>
<feature type="domain" description="CAP-Gly" evidence="5">
    <location>
        <begin position="28"/>
        <end position="73"/>
    </location>
</feature>
<dbReference type="Gene3D" id="2.30.30.190">
    <property type="entry name" value="CAP Gly-rich-like domain"/>
    <property type="match status" value="1"/>
</dbReference>
<sequence length="390" mass="43811">MKMTTDMEIFVGSRINHNGHHGTVKYIGEVPPTQGIWLGVEWDDTSRGKHDGSSKDGTRYFTTISPTSGSFIRQKVISKGKEFMQEVQQKYGVVDDERGGIVEDEMFVVGKGKQTTVEVVGAHKVNLQQSHFDTLLEVSLRGTLLSSPGELGAIMRNLPNIVDLDISKCLLSSWDTVSLITQQLPKLEILNVSDNRLALPEEPEQYLNSFRCTTTLFLNRMNYSWSEILRCVRMMPQLQRLHICFNKVKSICESDAVFPCLKLLNLEGNAISDWSEILKLGSLPKLQELILNDTQLSGIAFSDVSFGGITKSFGVLSALSLHNNKISDWVSIDELNKLQNLTDLKFKRNPVLGQDAYTDRYLILAKVKRLKLLDRSVVESDERKGAELDT</sequence>